<evidence type="ECO:0000256" key="5">
    <source>
        <dbReference type="RuleBase" id="RU362066"/>
    </source>
</evidence>
<evidence type="ECO:0000259" key="6">
    <source>
        <dbReference type="Pfam" id="PF02465"/>
    </source>
</evidence>
<evidence type="ECO:0000313" key="8">
    <source>
        <dbReference type="EMBL" id="ADI29380.1"/>
    </source>
</evidence>
<dbReference type="PANTHER" id="PTHR30288:SF0">
    <property type="entry name" value="FLAGELLAR HOOK-ASSOCIATED PROTEIN 2"/>
    <property type="match status" value="1"/>
</dbReference>
<dbReference type="EMBL" id="CP002056">
    <property type="protein sequence ID" value="ADI29380.1"/>
    <property type="molecule type" value="Genomic_DNA"/>
</dbReference>
<dbReference type="STRING" id="666681.M301_0996"/>
<evidence type="ECO:0000259" key="7">
    <source>
        <dbReference type="Pfam" id="PF07195"/>
    </source>
</evidence>
<reference evidence="8 9" key="2">
    <citation type="journal article" date="2011" name="J. Bacteriol.">
        <title>Genomes of three methylotrophs from a single niche uncover genetic and metabolic divergence of Methylophilaceae.</title>
        <authorList>
            <person name="Lapidus A."/>
            <person name="Clum A."/>
            <person name="Labutti K."/>
            <person name="Kaluzhnaya M.G."/>
            <person name="Lim S."/>
            <person name="Beck D.A."/>
            <person name="Glavina Del Rio T."/>
            <person name="Nolan M."/>
            <person name="Mavromatis K."/>
            <person name="Huntemann M."/>
            <person name="Lucas S."/>
            <person name="Lidstrom M.E."/>
            <person name="Ivanova N."/>
            <person name="Chistoserdova L."/>
        </authorList>
    </citation>
    <scope>NUCLEOTIDE SEQUENCE [LARGE SCALE GENOMIC DNA]</scope>
    <source>
        <strain evidence="8 9">301</strain>
    </source>
</reference>
<dbReference type="InterPro" id="IPR040026">
    <property type="entry name" value="FliD"/>
</dbReference>
<evidence type="ECO:0000256" key="4">
    <source>
        <dbReference type="ARBA" id="ARBA00023143"/>
    </source>
</evidence>
<dbReference type="GO" id="GO:0005576">
    <property type="term" value="C:extracellular region"/>
    <property type="evidence" value="ECO:0007669"/>
    <property type="project" value="UniProtKB-SubCell"/>
</dbReference>
<feature type="domain" description="Flagellar hook-associated protein 2 N-terminal" evidence="6">
    <location>
        <begin position="10"/>
        <end position="106"/>
    </location>
</feature>
<evidence type="ECO:0000256" key="2">
    <source>
        <dbReference type="ARBA" id="ARBA00011255"/>
    </source>
</evidence>
<dbReference type="Proteomes" id="UP000000383">
    <property type="component" value="Chromosome"/>
</dbReference>
<reference evidence="9" key="1">
    <citation type="submission" date="2010-05" db="EMBL/GenBank/DDBJ databases">
        <title>Complete sequence of Methylotenera sp. 301.</title>
        <authorList>
            <person name="Lucas S."/>
            <person name="Copeland A."/>
            <person name="Lapidus A."/>
            <person name="Cheng J.-F."/>
            <person name="Bruce D."/>
            <person name="Goodwin L."/>
            <person name="Pitluck S."/>
            <person name="Clum A."/>
            <person name="Land M."/>
            <person name="Hauser L."/>
            <person name="Kyrpides N."/>
            <person name="Ivanova N."/>
            <person name="Chistoservova L."/>
            <person name="Kalyuzhnaya M."/>
            <person name="Woyke T."/>
        </authorList>
    </citation>
    <scope>NUCLEOTIDE SEQUENCE [LARGE SCALE GENOMIC DNA]</scope>
    <source>
        <strain evidence="9">301</strain>
    </source>
</reference>
<comment type="subunit">
    <text evidence="2 5">Homopentamer.</text>
</comment>
<keyword evidence="3" id="KW-0175">Coiled coil</keyword>
<protein>
    <recommendedName>
        <fullName evidence="5">Flagellar hook-associated protein 2</fullName>
        <shortName evidence="5">HAP2</shortName>
    </recommendedName>
    <alternativeName>
        <fullName evidence="5">Flagellar cap protein</fullName>
    </alternativeName>
</protein>
<dbReference type="KEGG" id="meh:M301_0996"/>
<gene>
    <name evidence="8" type="ordered locus">M301_0996</name>
</gene>
<keyword evidence="8" id="KW-0969">Cilium</keyword>
<dbReference type="OrthoDB" id="9810816at2"/>
<proteinExistence type="inferred from homology"/>
<dbReference type="Pfam" id="PF07195">
    <property type="entry name" value="FliD_C"/>
    <property type="match status" value="1"/>
</dbReference>
<comment type="subcellular location">
    <subcellularLocation>
        <location evidence="5">Secreted</location>
    </subcellularLocation>
    <subcellularLocation>
        <location evidence="5">Bacterial flagellum</location>
    </subcellularLocation>
</comment>
<comment type="function">
    <text evidence="5">Required for morphogenesis and for the elongation of the flagellar filament by facilitating polymerization of the flagellin monomers at the tip of growing filament. Forms a capping structure, which prevents flagellin subunits (transported through the central channel of the flagellum) from leaking out without polymerization at the distal end.</text>
</comment>
<dbReference type="GO" id="GO:0009424">
    <property type="term" value="C:bacterial-type flagellum hook"/>
    <property type="evidence" value="ECO:0007669"/>
    <property type="project" value="UniProtKB-UniRule"/>
</dbReference>
<name>D7DQ09_METV0</name>
<accession>D7DQ09</accession>
<dbReference type="AlphaFoldDB" id="D7DQ09"/>
<dbReference type="eggNOG" id="COG1345">
    <property type="taxonomic scope" value="Bacteria"/>
</dbReference>
<dbReference type="GO" id="GO:0009421">
    <property type="term" value="C:bacterial-type flagellum filament cap"/>
    <property type="evidence" value="ECO:0007669"/>
    <property type="project" value="InterPro"/>
</dbReference>
<dbReference type="Pfam" id="PF02465">
    <property type="entry name" value="FliD_N"/>
    <property type="match status" value="1"/>
</dbReference>
<dbReference type="GO" id="GO:0007155">
    <property type="term" value="P:cell adhesion"/>
    <property type="evidence" value="ECO:0007669"/>
    <property type="project" value="InterPro"/>
</dbReference>
<keyword evidence="8" id="KW-0966">Cell projection</keyword>
<evidence type="ECO:0000256" key="1">
    <source>
        <dbReference type="ARBA" id="ARBA00009764"/>
    </source>
</evidence>
<keyword evidence="4 5" id="KW-0975">Bacterial flagellum</keyword>
<dbReference type="PANTHER" id="PTHR30288">
    <property type="entry name" value="FLAGELLAR CAP/ASSEMBLY PROTEIN FLID"/>
    <property type="match status" value="1"/>
</dbReference>
<organism evidence="8 9">
    <name type="scientific">Methylotenera versatilis (strain 301)</name>
    <dbReference type="NCBI Taxonomy" id="666681"/>
    <lineage>
        <taxon>Bacteria</taxon>
        <taxon>Pseudomonadati</taxon>
        <taxon>Pseudomonadota</taxon>
        <taxon>Betaproteobacteria</taxon>
        <taxon>Nitrosomonadales</taxon>
        <taxon>Methylophilaceae</taxon>
        <taxon>Methylotenera</taxon>
    </lineage>
</organism>
<keyword evidence="8" id="KW-0282">Flagellum</keyword>
<evidence type="ECO:0000313" key="9">
    <source>
        <dbReference type="Proteomes" id="UP000000383"/>
    </source>
</evidence>
<dbReference type="GO" id="GO:0071973">
    <property type="term" value="P:bacterial-type flagellum-dependent cell motility"/>
    <property type="evidence" value="ECO:0007669"/>
    <property type="project" value="TreeGrafter"/>
</dbReference>
<feature type="domain" description="Flagellar hook-associated protein 2 C-terminal" evidence="7">
    <location>
        <begin position="246"/>
        <end position="542"/>
    </location>
</feature>
<evidence type="ECO:0000256" key="3">
    <source>
        <dbReference type="ARBA" id="ARBA00023054"/>
    </source>
</evidence>
<dbReference type="InterPro" id="IPR003481">
    <property type="entry name" value="FliD_N"/>
</dbReference>
<comment type="similarity">
    <text evidence="1 5">Belongs to the FliD family.</text>
</comment>
<keyword evidence="9" id="KW-1185">Reference proteome</keyword>
<dbReference type="HOGENOM" id="CLU_015182_6_1_4"/>
<dbReference type="InterPro" id="IPR010809">
    <property type="entry name" value="FliD_C"/>
</dbReference>
<keyword evidence="5" id="KW-0964">Secreted</keyword>
<dbReference type="RefSeq" id="WP_013147696.1">
    <property type="nucleotide sequence ID" value="NC_014207.1"/>
</dbReference>
<sequence length="559" mass="57162">MSISSPGIGSGLDVNSIVTSLMAIEQKPLTAVTQQKTDYQTQISAYGTLNSSLSTFQTAVSALSSASKFNAQTVTSSNATVFTATANGTASLGDSAIKVNQLAKSQKLTFAGTANVADTLGTGTLTISFGTYNPPTAIAPITPNSFTPNAAKTDVSITIDSSNNTLSGVRDAINASNSSVSASIVNDGTINHLVITSKDTGEVNTLKITTTDSDGNNTDNAGLSQLAYDPTVTSGSGKNMSEMQAAKNALLNIDGIDVVKASNTITDAIGGLTLNLLTTSADSVNLSVASNKDVVKASVAAFVDAYNKLDTSLRSLTKYDPTGKSSGPLLGDATTRSIITKIKSVMTNAVNPNGAFSSLTQIGVSFQATGQLALDSTKLDTAIASNFTDIANLFTISAKATDPQISYSGNTSKTKAGTYAINVSSLSPLAGTINGVAATAINGSLVGATGDVSEGLTVRVNGGTTGSRGTVNFSIGYAAQLNSVITSLQNSTGILAARTDGINSSISRLDKQADAITLRLTAIEARYRAQFTKLDSLMSSMSTTSSFLTQQVASYNANK</sequence>